<dbReference type="Gene3D" id="3.40.50.1820">
    <property type="entry name" value="alpha/beta hydrolase"/>
    <property type="match status" value="1"/>
</dbReference>
<dbReference type="EMBL" id="QKWH01000005">
    <property type="protein sequence ID" value="PZR53217.1"/>
    <property type="molecule type" value="Genomic_DNA"/>
</dbReference>
<dbReference type="Pfam" id="PF00561">
    <property type="entry name" value="Abhydrolase_1"/>
    <property type="match status" value="1"/>
</dbReference>
<dbReference type="InterPro" id="IPR000073">
    <property type="entry name" value="AB_hydrolase_1"/>
</dbReference>
<comment type="caution">
    <text evidence="3">The sequence shown here is derived from an EMBL/GenBank/DDBJ whole genome shotgun (WGS) entry which is preliminary data.</text>
</comment>
<name>A0A2W5WP92_9MICO</name>
<feature type="domain" description="AB hydrolase-1" evidence="2">
    <location>
        <begin position="23"/>
        <end position="253"/>
    </location>
</feature>
<dbReference type="InterPro" id="IPR000639">
    <property type="entry name" value="Epox_hydrolase-like"/>
</dbReference>
<dbReference type="GO" id="GO:0016787">
    <property type="term" value="F:hydrolase activity"/>
    <property type="evidence" value="ECO:0007669"/>
    <property type="project" value="UniProtKB-KW"/>
</dbReference>
<dbReference type="PRINTS" id="PR00111">
    <property type="entry name" value="ABHYDROLASE"/>
</dbReference>
<keyword evidence="4" id="KW-1185">Reference proteome</keyword>
<dbReference type="SUPFAM" id="SSF53474">
    <property type="entry name" value="alpha/beta-Hydrolases"/>
    <property type="match status" value="1"/>
</dbReference>
<dbReference type="PANTHER" id="PTHR43329">
    <property type="entry name" value="EPOXIDE HYDROLASE"/>
    <property type="match status" value="1"/>
</dbReference>
<evidence type="ECO:0000256" key="1">
    <source>
        <dbReference type="ARBA" id="ARBA00022801"/>
    </source>
</evidence>
<dbReference type="Proteomes" id="UP000248783">
    <property type="component" value="Unassembled WGS sequence"/>
</dbReference>
<reference evidence="3 4" key="1">
    <citation type="submission" date="2018-06" db="EMBL/GenBank/DDBJ databases">
        <title>Whole genome sequencing of a novel hydrocarbon degrading bacterial strain, PW21 isolated from oil contaminated produced water sample.</title>
        <authorList>
            <person name="Nagkirti P."/>
            <person name="Shaikh A."/>
            <person name="Gowdaman V."/>
            <person name="Engineer A.E."/>
            <person name="Dagar S."/>
            <person name="Dhakephalkar P.K."/>
        </authorList>
    </citation>
    <scope>NUCLEOTIDE SEQUENCE [LARGE SCALE GENOMIC DNA]</scope>
    <source>
        <strain evidence="3 4">PW21</strain>
    </source>
</reference>
<dbReference type="InterPro" id="IPR029058">
    <property type="entry name" value="AB_hydrolase_fold"/>
</dbReference>
<dbReference type="AlphaFoldDB" id="A0A2W5WP92"/>
<protein>
    <submittedName>
        <fullName evidence="3">Alpha/beta hydrolase</fullName>
    </submittedName>
</protein>
<sequence length="271" mass="29496">MTTLRRGRLVFDVHDDGPADGVPVVLLHGFPQDSSSWSRVLPALHEAGLRTVALDQRGYSPGARPRERSAYRLEHLVDDVVDLLDTTGPAHVVGHDWGGNVAWALAAREPERVRSLTVLSVPHPAALARSLVRSGQALRSLYVGFFQVPVLPEVGMRRTLEGTLVRMGLPADDAARYAARMREPGAMRAALNWYRALALSRPAVGDVAVPTTYVWGSADPALGRWAAESTEGYVHAPYRFVELDAGHWLPETRPDDVAGAVLDRVTGYEGS</sequence>
<accession>A0A2W5WP92</accession>
<evidence type="ECO:0000313" key="4">
    <source>
        <dbReference type="Proteomes" id="UP000248783"/>
    </source>
</evidence>
<organism evidence="3 4">
    <name type="scientific">Xylanimonas oleitrophica</name>
    <dbReference type="NCBI Taxonomy" id="2607479"/>
    <lineage>
        <taxon>Bacteria</taxon>
        <taxon>Bacillati</taxon>
        <taxon>Actinomycetota</taxon>
        <taxon>Actinomycetes</taxon>
        <taxon>Micrococcales</taxon>
        <taxon>Promicromonosporaceae</taxon>
        <taxon>Xylanimonas</taxon>
    </lineage>
</organism>
<keyword evidence="1 3" id="KW-0378">Hydrolase</keyword>
<proteinExistence type="predicted"/>
<evidence type="ECO:0000313" key="3">
    <source>
        <dbReference type="EMBL" id="PZR53217.1"/>
    </source>
</evidence>
<dbReference type="PRINTS" id="PR00412">
    <property type="entry name" value="EPOXHYDRLASE"/>
</dbReference>
<gene>
    <name evidence="3" type="ORF">DNL40_08950</name>
</gene>
<evidence type="ECO:0000259" key="2">
    <source>
        <dbReference type="Pfam" id="PF00561"/>
    </source>
</evidence>